<keyword evidence="1" id="KW-0812">Transmembrane</keyword>
<accession>I4IV61</accession>
<proteinExistence type="predicted"/>
<dbReference type="AlphaFoldDB" id="I4IV61"/>
<dbReference type="Gene3D" id="3.30.700.10">
    <property type="entry name" value="Glycoprotein, Type 4 Pilin"/>
    <property type="match status" value="1"/>
</dbReference>
<evidence type="ECO:0000256" key="1">
    <source>
        <dbReference type="SAM" id="Phobius"/>
    </source>
</evidence>
<name>I4IV61_MICAE</name>
<comment type="caution">
    <text evidence="2">The sequence shown here is derived from an EMBL/GenBank/DDBJ whole genome shotgun (WGS) entry which is preliminary data.</text>
</comment>
<organism evidence="2 3">
    <name type="scientific">Microcystis aeruginosa PCC 9701</name>
    <dbReference type="NCBI Taxonomy" id="721123"/>
    <lineage>
        <taxon>Bacteria</taxon>
        <taxon>Bacillati</taxon>
        <taxon>Cyanobacteriota</taxon>
        <taxon>Cyanophyceae</taxon>
        <taxon>Oscillatoriophycideae</taxon>
        <taxon>Chroococcales</taxon>
        <taxon>Microcystaceae</taxon>
        <taxon>Microcystis</taxon>
    </lineage>
</organism>
<evidence type="ECO:0000313" key="3">
    <source>
        <dbReference type="Proteomes" id="UP000004047"/>
    </source>
</evidence>
<gene>
    <name evidence="2" type="ORF">MICAK_3910025</name>
</gene>
<dbReference type="SUPFAM" id="SSF54523">
    <property type="entry name" value="Pili subunits"/>
    <property type="match status" value="1"/>
</dbReference>
<dbReference type="InterPro" id="IPR045584">
    <property type="entry name" value="Pilin-like"/>
</dbReference>
<dbReference type="RefSeq" id="WP_002804035.1">
    <property type="nucleotide sequence ID" value="NZ_HE974200.1"/>
</dbReference>
<dbReference type="Pfam" id="PF07963">
    <property type="entry name" value="N_methyl"/>
    <property type="match status" value="1"/>
</dbReference>
<protein>
    <submittedName>
        <fullName evidence="2">Genome sequencing data, contig C327</fullName>
    </submittedName>
</protein>
<sequence length="228" mass="24707">MRRLNVHKNQGFTLLEILVALAITGILAALTLPNLSAWLNSNKFKEATDAIQLALEDAQRQAIRRGRNCTIKFTNGTGNNPTVYSQITAYYRPNDTDPVPGCLVAINDKASPLIPPELLPENANAGSLSLPQEIFMVVNNFPTLGSSPGVQFSFRGHVPGLTFDPPEDQAIIVLYPAADATADPYPNQEKKCLVIASMLGIIKQGTYNGTSLSNLDARQCEIRLDGTN</sequence>
<dbReference type="NCBIfam" id="TIGR02532">
    <property type="entry name" value="IV_pilin_GFxxxE"/>
    <property type="match status" value="1"/>
</dbReference>
<dbReference type="PROSITE" id="PS00409">
    <property type="entry name" value="PROKAR_NTER_METHYL"/>
    <property type="match status" value="1"/>
</dbReference>
<keyword evidence="1" id="KW-0472">Membrane</keyword>
<feature type="transmembrane region" description="Helical" evidence="1">
    <location>
        <begin position="12"/>
        <end position="32"/>
    </location>
</feature>
<dbReference type="InterPro" id="IPR012902">
    <property type="entry name" value="N_methyl_site"/>
</dbReference>
<evidence type="ECO:0000313" key="2">
    <source>
        <dbReference type="EMBL" id="CCI38185.1"/>
    </source>
</evidence>
<keyword evidence="1" id="KW-1133">Transmembrane helix</keyword>
<dbReference type="EMBL" id="CAIQ01000325">
    <property type="protein sequence ID" value="CCI38185.1"/>
    <property type="molecule type" value="Genomic_DNA"/>
</dbReference>
<dbReference type="HOGENOM" id="CLU_102971_0_0_3"/>
<dbReference type="Proteomes" id="UP000004047">
    <property type="component" value="Unassembled WGS sequence"/>
</dbReference>
<reference evidence="2 3" key="1">
    <citation type="submission" date="2012-04" db="EMBL/GenBank/DDBJ databases">
        <authorList>
            <person name="Genoscope - CEA"/>
        </authorList>
    </citation>
    <scope>NUCLEOTIDE SEQUENCE [LARGE SCALE GENOMIC DNA]</scope>
    <source>
        <strain evidence="2 3">9701</strain>
    </source>
</reference>